<protein>
    <submittedName>
        <fullName evidence="2">ATPase</fullName>
    </submittedName>
</protein>
<name>Q2LST6_SYNAS</name>
<evidence type="ECO:0000313" key="2">
    <source>
        <dbReference type="EMBL" id="ABC77150.1"/>
    </source>
</evidence>
<dbReference type="InterPro" id="IPR025420">
    <property type="entry name" value="DUF4143"/>
</dbReference>
<dbReference type="HOGENOM" id="CLU_041527_3_2_7"/>
<dbReference type="EMBL" id="CP000252">
    <property type="protein sequence ID" value="ABC77150.1"/>
    <property type="molecule type" value="Genomic_DNA"/>
</dbReference>
<dbReference type="InterPro" id="IPR041682">
    <property type="entry name" value="AAA_14"/>
</dbReference>
<evidence type="ECO:0000259" key="1">
    <source>
        <dbReference type="SMART" id="SM00382"/>
    </source>
</evidence>
<dbReference type="OrthoDB" id="9783412at2"/>
<dbReference type="SMART" id="SM00382">
    <property type="entry name" value="AAA"/>
    <property type="match status" value="1"/>
</dbReference>
<dbReference type="AlphaFoldDB" id="Q2LST6"/>
<dbReference type="KEGG" id="sat:SYN_01515"/>
<dbReference type="eggNOG" id="COG1373">
    <property type="taxonomic scope" value="Bacteria"/>
</dbReference>
<proteinExistence type="predicted"/>
<reference evidence="2 3" key="1">
    <citation type="journal article" date="2007" name="Proc. Natl. Acad. Sci. U.S.A.">
        <title>The genome of Syntrophus aciditrophicus: life at the thermodynamic limit of microbial growth.</title>
        <authorList>
            <person name="McInerney M.J."/>
            <person name="Rohlin L."/>
            <person name="Mouttaki H."/>
            <person name="Kim U."/>
            <person name="Krupp R.S."/>
            <person name="Rios-Hernandez L."/>
            <person name="Sieber J."/>
            <person name="Struchtemeyer C.G."/>
            <person name="Bhattacharyya A."/>
            <person name="Campbell J.W."/>
            <person name="Gunsalus R.P."/>
        </authorList>
    </citation>
    <scope>NUCLEOTIDE SEQUENCE [LARGE SCALE GENOMIC DNA]</scope>
    <source>
        <strain evidence="2 3">SB</strain>
    </source>
</reference>
<dbReference type="STRING" id="56780.SYN_01515"/>
<feature type="domain" description="AAA+ ATPase" evidence="1">
    <location>
        <begin position="22"/>
        <end position="223"/>
    </location>
</feature>
<gene>
    <name evidence="2" type="ORF">SYN_01515</name>
</gene>
<dbReference type="DNASU" id="3883779"/>
<accession>Q2LST6</accession>
<organism evidence="2 3">
    <name type="scientific">Syntrophus aciditrophicus (strain SB)</name>
    <dbReference type="NCBI Taxonomy" id="56780"/>
    <lineage>
        <taxon>Bacteria</taxon>
        <taxon>Pseudomonadati</taxon>
        <taxon>Thermodesulfobacteriota</taxon>
        <taxon>Syntrophia</taxon>
        <taxon>Syntrophales</taxon>
        <taxon>Syntrophaceae</taxon>
        <taxon>Syntrophus</taxon>
    </lineage>
</organism>
<dbReference type="PANTHER" id="PTHR43566">
    <property type="entry name" value="CONSERVED PROTEIN"/>
    <property type="match status" value="1"/>
</dbReference>
<dbReference type="InterPro" id="IPR027417">
    <property type="entry name" value="P-loop_NTPase"/>
</dbReference>
<dbReference type="SUPFAM" id="SSF52540">
    <property type="entry name" value="P-loop containing nucleoside triphosphate hydrolases"/>
    <property type="match status" value="1"/>
</dbReference>
<sequence>MSTDNYYIRRRLLSSLTAHLDQPEITVLVGPRQSGKTTILKRLESELRAGGRKTLWLNLDFEDDFRHVASEGALLQKIQLELGSGGGVVFIDEIQRRENAGLFLKGLYDQGLPWKFVVSGSGSIELKEKISESLVGRKRLFELSTVSFGEFADFRTGYRYTDRLRDYFRTEPSKTDQLFREYLMYGGYPRVVLADTHQEKMATINEIFRSYLEKDIVYLLRVEKSESFSNLVRVLATQSGKMVSYSELSATLGLSLATVKLYLWYLEKTYIIDKVTPWYTNIRKEITKAPVYYFRDIGLRNFAAGSFGALSDSEAGFAFQNVIHAMLKERFPLADSTIHYWRTKDKAEVDFVLRSGDTVTPLEVKYRDMKKLDVRRSFLGFLTRYHPEFGYIVNRNYSDEALICQTRVRCLPYWELMFEEAFP</sequence>
<dbReference type="PANTHER" id="PTHR43566:SF1">
    <property type="entry name" value="AAA+ ATPASE DOMAIN-CONTAINING PROTEIN"/>
    <property type="match status" value="1"/>
</dbReference>
<dbReference type="Proteomes" id="UP000001933">
    <property type="component" value="Chromosome"/>
</dbReference>
<dbReference type="InterPro" id="IPR003593">
    <property type="entry name" value="AAA+_ATPase"/>
</dbReference>
<keyword evidence="3" id="KW-1185">Reference proteome</keyword>
<dbReference type="Pfam" id="PF13635">
    <property type="entry name" value="DUF4143"/>
    <property type="match status" value="1"/>
</dbReference>
<evidence type="ECO:0000313" key="3">
    <source>
        <dbReference type="Proteomes" id="UP000001933"/>
    </source>
</evidence>
<dbReference type="RefSeq" id="WP_011417179.1">
    <property type="nucleotide sequence ID" value="NC_007759.1"/>
</dbReference>
<dbReference type="Gene3D" id="3.40.50.300">
    <property type="entry name" value="P-loop containing nucleotide triphosphate hydrolases"/>
    <property type="match status" value="1"/>
</dbReference>
<dbReference type="InParanoid" id="Q2LST6"/>
<dbReference type="Pfam" id="PF13173">
    <property type="entry name" value="AAA_14"/>
    <property type="match status" value="1"/>
</dbReference>